<sequence length="299" mass="32218">MSPLALVLLLPLTVVGAYDSCEPDDAQLLQRLPGAEGGQPYSKASHDWKEAAMTWKRAMSRAKAKLGKNKTEHESKAYSVAHLPDDVGSSSSDDSAQPEGGQPYSRASHNWKQSAMTWKRAMSRAKAKLGKSKTEHEPKAYSVAHLPSTDDSDDAGSSSPDVSAQLLQRLPGAEGGQPYSKASHDWKEAAMTWKRAMSRAKAKLGKNKTEHESKAYSVAHLPSDDVGSSSDDSAQSEGGQPYSRASHNWKQSAMTWKRAMSRAKAKLGKSKTENEPKAYSVAHLPSTDDSDDAGSSSSD</sequence>
<accession>A0A812SEP7</accession>
<feature type="signal peptide" evidence="2">
    <location>
        <begin position="1"/>
        <end position="17"/>
    </location>
</feature>
<feature type="region of interest" description="Disordered" evidence="1">
    <location>
        <begin position="200"/>
        <end position="299"/>
    </location>
</feature>
<proteinExistence type="predicted"/>
<keyword evidence="2" id="KW-0732">Signal</keyword>
<keyword evidence="4" id="KW-1185">Reference proteome</keyword>
<feature type="compositionally biased region" description="Polar residues" evidence="1">
    <location>
        <begin position="105"/>
        <end position="116"/>
    </location>
</feature>
<protein>
    <submittedName>
        <fullName evidence="3">Uncharacterized protein</fullName>
    </submittedName>
</protein>
<feature type="chain" id="PRO_5032396179" evidence="2">
    <location>
        <begin position="18"/>
        <end position="299"/>
    </location>
</feature>
<reference evidence="3" key="1">
    <citation type="submission" date="2021-02" db="EMBL/GenBank/DDBJ databases">
        <authorList>
            <person name="Dougan E. K."/>
            <person name="Rhodes N."/>
            <person name="Thang M."/>
            <person name="Chan C."/>
        </authorList>
    </citation>
    <scope>NUCLEOTIDE SEQUENCE</scope>
</reference>
<feature type="compositionally biased region" description="Basic residues" evidence="1">
    <location>
        <begin position="259"/>
        <end position="269"/>
    </location>
</feature>
<gene>
    <name evidence="3" type="ORF">SNAT2548_LOCUS26594</name>
</gene>
<feature type="compositionally biased region" description="Basic residues" evidence="1">
    <location>
        <begin position="121"/>
        <end position="131"/>
    </location>
</feature>
<feature type="compositionally biased region" description="Low complexity" evidence="1">
    <location>
        <begin position="86"/>
        <end position="95"/>
    </location>
</feature>
<dbReference type="EMBL" id="CAJNDS010002435">
    <property type="protein sequence ID" value="CAE7473328.1"/>
    <property type="molecule type" value="Genomic_DNA"/>
</dbReference>
<dbReference type="AlphaFoldDB" id="A0A812SEP7"/>
<feature type="compositionally biased region" description="Low complexity" evidence="1">
    <location>
        <begin position="224"/>
        <end position="236"/>
    </location>
</feature>
<evidence type="ECO:0000313" key="4">
    <source>
        <dbReference type="Proteomes" id="UP000604046"/>
    </source>
</evidence>
<comment type="caution">
    <text evidence="3">The sequence shown here is derived from an EMBL/GenBank/DDBJ whole genome shotgun (WGS) entry which is preliminary data.</text>
</comment>
<organism evidence="3 4">
    <name type="scientific">Symbiodinium natans</name>
    <dbReference type="NCBI Taxonomy" id="878477"/>
    <lineage>
        <taxon>Eukaryota</taxon>
        <taxon>Sar</taxon>
        <taxon>Alveolata</taxon>
        <taxon>Dinophyceae</taxon>
        <taxon>Suessiales</taxon>
        <taxon>Symbiodiniaceae</taxon>
        <taxon>Symbiodinium</taxon>
    </lineage>
</organism>
<evidence type="ECO:0000313" key="3">
    <source>
        <dbReference type="EMBL" id="CAE7473328.1"/>
    </source>
</evidence>
<dbReference type="Proteomes" id="UP000604046">
    <property type="component" value="Unassembled WGS sequence"/>
</dbReference>
<feature type="region of interest" description="Disordered" evidence="1">
    <location>
        <begin position="63"/>
        <end position="161"/>
    </location>
</feature>
<evidence type="ECO:0000256" key="2">
    <source>
        <dbReference type="SAM" id="SignalP"/>
    </source>
</evidence>
<evidence type="ECO:0000256" key="1">
    <source>
        <dbReference type="SAM" id="MobiDB-lite"/>
    </source>
</evidence>
<feature type="compositionally biased region" description="Polar residues" evidence="1">
    <location>
        <begin position="243"/>
        <end position="254"/>
    </location>
</feature>
<name>A0A812SEP7_9DINO</name>